<evidence type="ECO:0000313" key="3">
    <source>
        <dbReference type="EMBL" id="KAJ8922392.1"/>
    </source>
</evidence>
<feature type="compositionally biased region" description="Basic and acidic residues" evidence="2">
    <location>
        <begin position="1009"/>
        <end position="1025"/>
    </location>
</feature>
<dbReference type="PANTHER" id="PTHR11199">
    <property type="entry name" value="STROMAL ANTIGEN"/>
    <property type="match status" value="1"/>
</dbReference>
<gene>
    <name evidence="3" type="ORF">NQ315_004337</name>
</gene>
<dbReference type="InterPro" id="IPR016024">
    <property type="entry name" value="ARM-type_fold"/>
</dbReference>
<organism evidence="3 4">
    <name type="scientific">Exocentrus adspersus</name>
    <dbReference type="NCBI Taxonomy" id="1586481"/>
    <lineage>
        <taxon>Eukaryota</taxon>
        <taxon>Metazoa</taxon>
        <taxon>Ecdysozoa</taxon>
        <taxon>Arthropoda</taxon>
        <taxon>Hexapoda</taxon>
        <taxon>Insecta</taxon>
        <taxon>Pterygota</taxon>
        <taxon>Neoptera</taxon>
        <taxon>Endopterygota</taxon>
        <taxon>Coleoptera</taxon>
        <taxon>Polyphaga</taxon>
        <taxon>Cucujiformia</taxon>
        <taxon>Chrysomeloidea</taxon>
        <taxon>Cerambycidae</taxon>
        <taxon>Lamiinae</taxon>
        <taxon>Acanthocinini</taxon>
        <taxon>Exocentrus</taxon>
    </lineage>
</organism>
<feature type="compositionally biased region" description="Basic and acidic residues" evidence="2">
    <location>
        <begin position="1043"/>
        <end position="1058"/>
    </location>
</feature>
<accession>A0AAV8W7X2</accession>
<dbReference type="AlphaFoldDB" id="A0AAV8W7X2"/>
<protein>
    <submittedName>
        <fullName evidence="3">Uncharacterized protein</fullName>
    </submittedName>
</protein>
<dbReference type="Proteomes" id="UP001159042">
    <property type="component" value="Unassembled WGS sequence"/>
</dbReference>
<comment type="similarity">
    <text evidence="1">Belongs to the SCC3 family.</text>
</comment>
<keyword evidence="4" id="KW-1185">Reference proteome</keyword>
<evidence type="ECO:0000256" key="2">
    <source>
        <dbReference type="SAM" id="MobiDB-lite"/>
    </source>
</evidence>
<feature type="compositionally biased region" description="Low complexity" evidence="2">
    <location>
        <begin position="46"/>
        <end position="60"/>
    </location>
</feature>
<feature type="compositionally biased region" description="Low complexity" evidence="2">
    <location>
        <begin position="90"/>
        <end position="119"/>
    </location>
</feature>
<dbReference type="GO" id="GO:0000785">
    <property type="term" value="C:chromatin"/>
    <property type="evidence" value="ECO:0007669"/>
    <property type="project" value="TreeGrafter"/>
</dbReference>
<dbReference type="GO" id="GO:0007062">
    <property type="term" value="P:sister chromatid cohesion"/>
    <property type="evidence" value="ECO:0007669"/>
    <property type="project" value="TreeGrafter"/>
</dbReference>
<feature type="region of interest" description="Disordered" evidence="2">
    <location>
        <begin position="90"/>
        <end position="130"/>
    </location>
</feature>
<dbReference type="GO" id="GO:0003682">
    <property type="term" value="F:chromatin binding"/>
    <property type="evidence" value="ECO:0007669"/>
    <property type="project" value="TreeGrafter"/>
</dbReference>
<comment type="caution">
    <text evidence="3">The sequence shown here is derived from an EMBL/GenBank/DDBJ whole genome shotgun (WGS) entry which is preliminary data.</text>
</comment>
<evidence type="ECO:0000256" key="1">
    <source>
        <dbReference type="ARBA" id="ARBA00005486"/>
    </source>
</evidence>
<feature type="region of interest" description="Disordered" evidence="2">
    <location>
        <begin position="1"/>
        <end position="75"/>
    </location>
</feature>
<dbReference type="PANTHER" id="PTHR11199:SF0">
    <property type="entry name" value="LD34181P-RELATED"/>
    <property type="match status" value="1"/>
</dbReference>
<feature type="region of interest" description="Disordered" evidence="2">
    <location>
        <begin position="1009"/>
        <end position="1099"/>
    </location>
</feature>
<name>A0AAV8W7X2_9CUCU</name>
<dbReference type="SUPFAM" id="SSF48371">
    <property type="entry name" value="ARM repeat"/>
    <property type="match status" value="1"/>
</dbReference>
<dbReference type="GO" id="GO:0008278">
    <property type="term" value="C:cohesin complex"/>
    <property type="evidence" value="ECO:0007669"/>
    <property type="project" value="TreeGrafter"/>
</dbReference>
<evidence type="ECO:0000313" key="4">
    <source>
        <dbReference type="Proteomes" id="UP001159042"/>
    </source>
</evidence>
<feature type="compositionally biased region" description="Basic residues" evidence="2">
    <location>
        <begin position="1"/>
        <end position="11"/>
    </location>
</feature>
<reference evidence="3 4" key="1">
    <citation type="journal article" date="2023" name="Insect Mol. Biol.">
        <title>Genome sequencing provides insights into the evolution of gene families encoding plant cell wall-degrading enzymes in longhorned beetles.</title>
        <authorList>
            <person name="Shin N.R."/>
            <person name="Okamura Y."/>
            <person name="Kirsch R."/>
            <person name="Pauchet Y."/>
        </authorList>
    </citation>
    <scope>NUCLEOTIDE SEQUENCE [LARGE SCALE GENOMIC DNA]</scope>
    <source>
        <strain evidence="3">EAD_L_NR</strain>
    </source>
</reference>
<dbReference type="EMBL" id="JANEYG010000007">
    <property type="protein sequence ID" value="KAJ8922392.1"/>
    <property type="molecule type" value="Genomic_DNA"/>
</dbReference>
<dbReference type="InterPro" id="IPR039662">
    <property type="entry name" value="Cohesin_Scc3/SA"/>
</dbReference>
<proteinExistence type="inferred from homology"/>
<sequence length="1099" mass="126151">MASPHKKIKLTPKKEQPCSPSRGAIPKRSSQESKVTSTPQRRSHQSPSPDISRISSNSSSGARTRLTYSSDSDNGTDGNVPAFICRSISPSTPTMPGSPSCLSISSFSSTIDSESDGSTPDISIHTPRSEKSSQSGVLAIEDYDAYIDGFQKIKYKGTIWKMYQPLDSNSLYTRVVEAPKNAQEIVTELLLMYSKKRKDAVMMLIKFCVDVCGFQNFQVSDHYKFEDEGSSKRVVDIMSSKAVIGQHDILKRTGRYLLMESKGKLVPFLKAAIYNLLHKLILRAHDRAIKILTPLVLVYNKAVSIKEPIPTRLKMQKQEINRFLDRLYEGRTTLMRVECTHEATIWVRYFPKIFITQLETAKYLLKLVVDPAIKVRYAALETFEALVATPTVLVILKKATPGFSEYIGNRFYDVDVKVAKKAIDIYRALLKYDQSLISTNYFKMLMNLVFDKIFPIGESACQFLIDYLKKTEEYEDLVLVQLAKFSIRPGDATIQLLVEGCIDYFPGIRNWKLYIRIFNRAEVDMDTKEQLAQLFAEAVHQVLVGRSTVMREKSRMVPVVDPAEHKKVAKYLPEIPTLLDKYRHFPTILVEFIKILPLVNASSLNEIPFDVYKKLLLIMEKLFDYHNDESLLKKICEALNAFSTLTNHKDKVEAFIENITLRYSNDLASAFMQAGSHTGDIILKISILLINFDLTKKIEWETLFDHWSDFDSLTAVKLMYCCKLYLIWSLKNLAAAEKPLEHFPAHQRICAEFTSTCFNGLANSKEQQLLFKTYEHLGDFYVSYMTELGALKKSDKQLEQLELSIEDQLQRVLKSFLDEYVVSNSTMPLEERRSYVVRYIDMVHKRVMPTECLAYIYKYYFKYYKDYGLIIESSLMSVMAADEVVFIMVIVHTLITCYEHMLSKYNAADMTSQESWNLKLLINQFLRFKEMRFSRRCIMIMMFGINYAMKDESKYAFLYFLPYFATVLTNEKEKQEVLEFFRKKVPGSAVKNDAVLFFSQRIKEINSGEATQKENRLGVPKESKGAIKKSKPVVENPKRRARSKESGKKPKAAKEKVVAKKTTKSKKDVDSETDVSDDDMSIHDSESDDMEFSMQSLKI</sequence>
<dbReference type="GO" id="GO:0005634">
    <property type="term" value="C:nucleus"/>
    <property type="evidence" value="ECO:0007669"/>
    <property type="project" value="TreeGrafter"/>
</dbReference>
<feature type="compositionally biased region" description="Polar residues" evidence="2">
    <location>
        <begin position="66"/>
        <end position="75"/>
    </location>
</feature>